<dbReference type="PANTHER" id="PTHR43381">
    <property type="entry name" value="TRANSLATION INITIATION FACTOR IF-2-RELATED"/>
    <property type="match status" value="1"/>
</dbReference>
<sequence length="912" mass="96456">MEDKNKTIKETLQGAADAGKRKKLIIKKKGDETPSPSPSASPKKEAVADSAPAKPVTPLPPRGDSGQSPIVRPAPSAQREVKRDEPPRRSDSGPGGSTNRPPRDRDSQGQGGDSSYPTSRSPFQKEDSNIIVSRPTQRPPGQGGGGYQGNRGPGQGGGGYQGNRGPGQGGGGYQGNRGPGQGGGGYQGNRGPGQGGGGYQGNRGPGQGGGGYQGNRGPGQGGGGYQGNRGPGQGGGGYQGNRGPGQGGPGGNRFGGGPGGRPMPITSAEVELSQSRGAAGASKKKGHDKEKTTPDRRDFSGAENTKFFKQRFKKTKVAGVSGISVPKEITILENVQVGELAKKMNLKPGDVIGKLMKMGMMVTINNIIDAETAGLLADEYGCKVKVVSLYEETIIEEEKDKEEDYITRPPVVTIMGHVDHGKTKLLDTIRRSSVIDTESGGITQHIGAYQVRTARGLVTFLDTPGHEAFTSMRARGAKVTDIVILVVAADDGVMPQTLEAISHAKAAEVPIIVAINKIDLPTANPDKIMQELANHGLQSEEWGGQTMYVKISARENIGIDKLLEMILLQAEVMDLKANPQRRAKGTIIEAKLDPGRGSVATVLIQNGTLRVGDPFVAGVFSGRVRAMYNDLGQLIEEAGPAFPAQVTGIDGVPDAGAPFDAMADEKEARNISQHRIEFERIGNAGAAAGTSSKVTLENMNEFIKQGALKELKVIIKADVRGSAEAIKESLEKLSTPEVKLNVIQSGAGAIVDMDVMLASASNALIIGFHVRANPKTISLAEKEQVQIKYYNIIYQVVDEIKLAMEGLLEPEKIEEVIGAAEIREIFKVSKVGNIAGCMVTSGRIQKSANVRVISDGVTKFDGKLKSLKRVKDDVNDVVSGFECGIQVDGFNDFKVGDIIEAYNVTVIKRKLE</sequence>
<dbReference type="FunFam" id="3.40.50.10050:FF:000001">
    <property type="entry name" value="Translation initiation factor IF-2"/>
    <property type="match status" value="1"/>
</dbReference>
<dbReference type="Proteomes" id="UP000298429">
    <property type="component" value="Unassembled WGS sequence"/>
</dbReference>
<feature type="region of interest" description="G-domain" evidence="8">
    <location>
        <begin position="410"/>
        <end position="558"/>
    </location>
</feature>
<dbReference type="PROSITE" id="PS51722">
    <property type="entry name" value="G_TR_2"/>
    <property type="match status" value="1"/>
</dbReference>
<dbReference type="InterPro" id="IPR005225">
    <property type="entry name" value="Small_GTP-bd"/>
</dbReference>
<dbReference type="InterPro" id="IPR036925">
    <property type="entry name" value="TIF_IF2_dom3_sf"/>
</dbReference>
<evidence type="ECO:0000256" key="8">
    <source>
        <dbReference type="HAMAP-Rule" id="MF_00100"/>
    </source>
</evidence>
<evidence type="ECO:0000256" key="3">
    <source>
        <dbReference type="ARBA" id="ARBA00022540"/>
    </source>
</evidence>
<dbReference type="GO" id="GO:0005829">
    <property type="term" value="C:cytosol"/>
    <property type="evidence" value="ECO:0007669"/>
    <property type="project" value="TreeGrafter"/>
</dbReference>
<keyword evidence="3 8" id="KW-0396">Initiation factor</keyword>
<evidence type="ECO:0000256" key="10">
    <source>
        <dbReference type="SAM" id="MobiDB-lite"/>
    </source>
</evidence>
<dbReference type="SUPFAM" id="SSF52540">
    <property type="entry name" value="P-loop containing nucleoside triphosphate hydrolases"/>
    <property type="match status" value="1"/>
</dbReference>
<dbReference type="InterPro" id="IPR015760">
    <property type="entry name" value="TIF_IF2"/>
</dbReference>
<feature type="compositionally biased region" description="Basic and acidic residues" evidence="10">
    <location>
        <begin position="287"/>
        <end position="300"/>
    </location>
</feature>
<dbReference type="InterPro" id="IPR006847">
    <property type="entry name" value="IF2_N"/>
</dbReference>
<dbReference type="SUPFAM" id="SSF52156">
    <property type="entry name" value="Initiation factor IF2/eIF5b, domain 3"/>
    <property type="match status" value="1"/>
</dbReference>
<dbReference type="InterPro" id="IPR023115">
    <property type="entry name" value="TIF_IF2_dom3"/>
</dbReference>
<name>A0A5F2AZX7_9LEPT</name>
<feature type="binding site" evidence="8">
    <location>
        <begin position="416"/>
        <end position="423"/>
    </location>
    <ligand>
        <name>GTP</name>
        <dbReference type="ChEBI" id="CHEBI:37565"/>
    </ligand>
</feature>
<feature type="binding site" evidence="8">
    <location>
        <begin position="462"/>
        <end position="466"/>
    </location>
    <ligand>
        <name>GTP</name>
        <dbReference type="ChEBI" id="CHEBI:37565"/>
    </ligand>
</feature>
<evidence type="ECO:0000256" key="9">
    <source>
        <dbReference type="RuleBase" id="RU000644"/>
    </source>
</evidence>
<evidence type="ECO:0000256" key="4">
    <source>
        <dbReference type="ARBA" id="ARBA00022741"/>
    </source>
</evidence>
<feature type="compositionally biased region" description="Gly residues" evidence="10">
    <location>
        <begin position="141"/>
        <end position="260"/>
    </location>
</feature>
<keyword evidence="5 8" id="KW-0648">Protein biosynthesis</keyword>
<dbReference type="Gene3D" id="2.40.30.10">
    <property type="entry name" value="Translation factors"/>
    <property type="match status" value="2"/>
</dbReference>
<feature type="binding site" evidence="8">
    <location>
        <begin position="516"/>
        <end position="519"/>
    </location>
    <ligand>
        <name>GTP</name>
        <dbReference type="ChEBI" id="CHEBI:37565"/>
    </ligand>
</feature>
<dbReference type="AlphaFoldDB" id="A0A5F2AZX7"/>
<dbReference type="RefSeq" id="WP_135671725.1">
    <property type="nucleotide sequence ID" value="NZ_RQGN01000083.1"/>
</dbReference>
<evidence type="ECO:0000256" key="2">
    <source>
        <dbReference type="ARBA" id="ARBA00020675"/>
    </source>
</evidence>
<dbReference type="Pfam" id="PF00009">
    <property type="entry name" value="GTP_EFTU"/>
    <property type="match status" value="1"/>
</dbReference>
<dbReference type="Gene3D" id="3.40.50.10050">
    <property type="entry name" value="Translation initiation factor IF- 2, domain 3"/>
    <property type="match status" value="1"/>
</dbReference>
<comment type="similarity">
    <text evidence="1 8 9">Belongs to the TRAFAC class translation factor GTPase superfamily. Classic translation factor GTPase family. IF-2 subfamily.</text>
</comment>
<comment type="function">
    <text evidence="7 8 9">One of the essential components for the initiation of protein synthesis. Protects formylmethionyl-tRNA from spontaneous hydrolysis and promotes its binding to the 30S ribosomal subunits. Also involved in the hydrolysis of GTP during the formation of the 70S ribosomal complex.</text>
</comment>
<dbReference type="InterPro" id="IPR053905">
    <property type="entry name" value="EF-G-like_DII"/>
</dbReference>
<dbReference type="NCBIfam" id="TIGR00231">
    <property type="entry name" value="small_GTP"/>
    <property type="match status" value="1"/>
</dbReference>
<dbReference type="PROSITE" id="PS01176">
    <property type="entry name" value="IF2"/>
    <property type="match status" value="1"/>
</dbReference>
<dbReference type="FunFam" id="2.40.30.10:FF:000054">
    <property type="entry name" value="Translation initiation factor IF-2"/>
    <property type="match status" value="1"/>
</dbReference>
<dbReference type="HAMAP" id="MF_00100_B">
    <property type="entry name" value="IF_2_B"/>
    <property type="match status" value="1"/>
</dbReference>
<dbReference type="EMBL" id="RQGN01000083">
    <property type="protein sequence ID" value="TGL97407.1"/>
    <property type="molecule type" value="Genomic_DNA"/>
</dbReference>
<comment type="caution">
    <text evidence="12">The sequence shown here is derived from an EMBL/GenBank/DDBJ whole genome shotgun (WGS) entry which is preliminary data.</text>
</comment>
<dbReference type="GO" id="GO:0003743">
    <property type="term" value="F:translation initiation factor activity"/>
    <property type="evidence" value="ECO:0007669"/>
    <property type="project" value="UniProtKB-UniRule"/>
</dbReference>
<evidence type="ECO:0000259" key="11">
    <source>
        <dbReference type="PROSITE" id="PS51722"/>
    </source>
</evidence>
<dbReference type="InterPro" id="IPR027417">
    <property type="entry name" value="P-loop_NTPase"/>
</dbReference>
<keyword evidence="8" id="KW-0963">Cytoplasm</keyword>
<dbReference type="CDD" id="cd03692">
    <property type="entry name" value="mtIF2_IVc"/>
    <property type="match status" value="1"/>
</dbReference>
<evidence type="ECO:0000256" key="7">
    <source>
        <dbReference type="ARBA" id="ARBA00025162"/>
    </source>
</evidence>
<dbReference type="Gene3D" id="3.40.50.300">
    <property type="entry name" value="P-loop containing nucleotide triphosphate hydrolases"/>
    <property type="match status" value="1"/>
</dbReference>
<evidence type="ECO:0000313" key="12">
    <source>
        <dbReference type="EMBL" id="TGL97407.1"/>
    </source>
</evidence>
<protein>
    <recommendedName>
        <fullName evidence="2 8">Translation initiation factor IF-2</fullName>
    </recommendedName>
</protein>
<gene>
    <name evidence="8" type="primary">infB</name>
    <name evidence="12" type="ORF">EHQ76_14830</name>
</gene>
<comment type="subcellular location">
    <subcellularLocation>
        <location evidence="8">Cytoplasm</location>
    </subcellularLocation>
</comment>
<dbReference type="GO" id="GO:0003924">
    <property type="term" value="F:GTPase activity"/>
    <property type="evidence" value="ECO:0007669"/>
    <property type="project" value="UniProtKB-UniRule"/>
</dbReference>
<evidence type="ECO:0000313" key="13">
    <source>
        <dbReference type="Proteomes" id="UP000298429"/>
    </source>
</evidence>
<dbReference type="InterPro" id="IPR009000">
    <property type="entry name" value="Transl_B-barrel_sf"/>
</dbReference>
<evidence type="ECO:0000256" key="6">
    <source>
        <dbReference type="ARBA" id="ARBA00023134"/>
    </source>
</evidence>
<dbReference type="CDD" id="cd03702">
    <property type="entry name" value="IF2_mtIF2_II"/>
    <property type="match status" value="1"/>
</dbReference>
<feature type="domain" description="Tr-type G" evidence="11">
    <location>
        <begin position="407"/>
        <end position="576"/>
    </location>
</feature>
<dbReference type="GO" id="GO:0005525">
    <property type="term" value="F:GTP binding"/>
    <property type="evidence" value="ECO:0007669"/>
    <property type="project" value="UniProtKB-KW"/>
</dbReference>
<organism evidence="12 13">
    <name type="scientific">Leptospira barantonii</name>
    <dbReference type="NCBI Taxonomy" id="2023184"/>
    <lineage>
        <taxon>Bacteria</taxon>
        <taxon>Pseudomonadati</taxon>
        <taxon>Spirochaetota</taxon>
        <taxon>Spirochaetia</taxon>
        <taxon>Leptospirales</taxon>
        <taxon>Leptospiraceae</taxon>
        <taxon>Leptospira</taxon>
    </lineage>
</organism>
<dbReference type="FunFam" id="3.40.50.300:FF:000019">
    <property type="entry name" value="Translation initiation factor IF-2"/>
    <property type="match status" value="1"/>
</dbReference>
<reference evidence="12 13" key="1">
    <citation type="journal article" date="2019" name="PLoS Negl. Trop. Dis.">
        <title>Revisiting the worldwide diversity of Leptospira species in the environment.</title>
        <authorList>
            <person name="Vincent A.T."/>
            <person name="Schiettekatte O."/>
            <person name="Bourhy P."/>
            <person name="Veyrier F.J."/>
            <person name="Picardeau M."/>
        </authorList>
    </citation>
    <scope>NUCLEOTIDE SEQUENCE [LARGE SCALE GENOMIC DNA]</scope>
    <source>
        <strain evidence="12 13">201702444</strain>
    </source>
</reference>
<dbReference type="NCBIfam" id="TIGR00487">
    <property type="entry name" value="IF-2"/>
    <property type="match status" value="1"/>
</dbReference>
<proteinExistence type="inferred from homology"/>
<keyword evidence="6 8" id="KW-0342">GTP-binding</keyword>
<feature type="compositionally biased region" description="Basic and acidic residues" evidence="10">
    <location>
        <begin position="79"/>
        <end position="91"/>
    </location>
</feature>
<dbReference type="InterPro" id="IPR000178">
    <property type="entry name" value="TF_IF2_bacterial-like"/>
</dbReference>
<dbReference type="InterPro" id="IPR044145">
    <property type="entry name" value="IF2_II"/>
</dbReference>
<feature type="region of interest" description="Disordered" evidence="10">
    <location>
        <begin position="1"/>
        <end position="302"/>
    </location>
</feature>
<dbReference type="Pfam" id="PF22042">
    <property type="entry name" value="EF-G_D2"/>
    <property type="match status" value="1"/>
</dbReference>
<accession>A0A5F2AZX7</accession>
<keyword evidence="4 8" id="KW-0547">Nucleotide-binding</keyword>
<evidence type="ECO:0000256" key="1">
    <source>
        <dbReference type="ARBA" id="ARBA00007733"/>
    </source>
</evidence>
<dbReference type="OrthoDB" id="9811804at2"/>
<dbReference type="Pfam" id="PF11987">
    <property type="entry name" value="IF-2"/>
    <property type="match status" value="1"/>
</dbReference>
<evidence type="ECO:0000256" key="5">
    <source>
        <dbReference type="ARBA" id="ARBA00022917"/>
    </source>
</evidence>
<dbReference type="Pfam" id="PF04760">
    <property type="entry name" value="IF2_N"/>
    <property type="match status" value="1"/>
</dbReference>
<dbReference type="PANTHER" id="PTHR43381:SF5">
    <property type="entry name" value="TR-TYPE G DOMAIN-CONTAINING PROTEIN"/>
    <property type="match status" value="1"/>
</dbReference>
<dbReference type="FunFam" id="2.40.30.10:FF:000008">
    <property type="entry name" value="Translation initiation factor IF-2"/>
    <property type="match status" value="1"/>
</dbReference>
<dbReference type="CDD" id="cd01887">
    <property type="entry name" value="IF2_eIF5B"/>
    <property type="match status" value="1"/>
</dbReference>
<dbReference type="SUPFAM" id="SSF50447">
    <property type="entry name" value="Translation proteins"/>
    <property type="match status" value="2"/>
</dbReference>
<feature type="compositionally biased region" description="Polar residues" evidence="10">
    <location>
        <begin position="113"/>
        <end position="122"/>
    </location>
</feature>
<dbReference type="InterPro" id="IPR000795">
    <property type="entry name" value="T_Tr_GTP-bd_dom"/>
</dbReference>